<protein>
    <submittedName>
        <fullName evidence="1">Uncharacterized protein</fullName>
    </submittedName>
</protein>
<name>A0ACC2UYS9_9TREE</name>
<comment type="caution">
    <text evidence="1">The sequence shown here is derived from an EMBL/GenBank/DDBJ whole genome shotgun (WGS) entry which is preliminary data.</text>
</comment>
<evidence type="ECO:0000313" key="1">
    <source>
        <dbReference type="EMBL" id="KAJ9091631.1"/>
    </source>
</evidence>
<proteinExistence type="predicted"/>
<reference evidence="1" key="1">
    <citation type="submission" date="2023-04" db="EMBL/GenBank/DDBJ databases">
        <title>Draft Genome sequencing of Naganishia species isolated from polar environments using Oxford Nanopore Technology.</title>
        <authorList>
            <person name="Leo P."/>
            <person name="Venkateswaran K."/>
        </authorList>
    </citation>
    <scope>NUCLEOTIDE SEQUENCE</scope>
    <source>
        <strain evidence="1">MNA-CCFEE 5261</strain>
    </source>
</reference>
<dbReference type="EMBL" id="JASBWR010000146">
    <property type="protein sequence ID" value="KAJ9091631.1"/>
    <property type="molecule type" value="Genomic_DNA"/>
</dbReference>
<gene>
    <name evidence="1" type="ORF">QFC19_009001</name>
</gene>
<sequence>MINAVEPIYRLRRKSKNKDNEENPMSAPNKNNELDDEGELAILRALQRLVLVMATDRKGSEAKAVLARKLLATHVKQLAGAKARLLSPAILDSLYQGKYLSKPLIRALETVRKRKKIELSTRWARTMFQFAIRHKDHANAYSLLDQLKTHLAADSEQSERNMIFNTLLRSLRHLDPSSTLYHDISNIQHQYPVEDFNTQEGTASKARNIAFSHQLSIAALSDKVASGEWDQICRNATENAIDSRTLTVMMEGYLLRDEANSAWKLWQRLYTDVDLDILVITTVVKVLAKLRKVDEAIQLINACTRLPTRLIDRRAVNELLRVCAESGKLDCVQRIWEEMEVRWQIRPDEVTLGTLIYATQINPPAQNVSFAQLVKRSFFSETSDLRLYETNSQDPEPEQDPDFLTNHATSQDGQWWHSPSDAGRWLNWKSVRALFRHILFRNYPFLINVRSPLEGGFASGLSNIMFGQRTQSQSGQSSYATEITQALGQLPIYSRHYDITYTQHTFHSFICLLNQHNLGDEMALCLGWMKILKIQPQRKTLCLILLKVEELSSPKQMRHRTGVSGWKGYALMTDGEWLREWLIEWLGKKAVPSEEELADFLMHRWEGK</sequence>
<evidence type="ECO:0000313" key="2">
    <source>
        <dbReference type="Proteomes" id="UP001241377"/>
    </source>
</evidence>
<dbReference type="Proteomes" id="UP001241377">
    <property type="component" value="Unassembled WGS sequence"/>
</dbReference>
<keyword evidence="2" id="KW-1185">Reference proteome</keyword>
<organism evidence="1 2">
    <name type="scientific">Naganishia cerealis</name>
    <dbReference type="NCBI Taxonomy" id="610337"/>
    <lineage>
        <taxon>Eukaryota</taxon>
        <taxon>Fungi</taxon>
        <taxon>Dikarya</taxon>
        <taxon>Basidiomycota</taxon>
        <taxon>Agaricomycotina</taxon>
        <taxon>Tremellomycetes</taxon>
        <taxon>Filobasidiales</taxon>
        <taxon>Filobasidiaceae</taxon>
        <taxon>Naganishia</taxon>
    </lineage>
</organism>
<accession>A0ACC2UYS9</accession>